<protein>
    <recommendedName>
        <fullName evidence="2">F-box/LRR-repeat protein 15/At3g58940/PEG3-like LRR domain-containing protein</fullName>
    </recommendedName>
</protein>
<reference evidence="3" key="1">
    <citation type="submission" date="2015-04" db="UniProtKB">
        <authorList>
            <consortium name="EnsemblPlants"/>
        </authorList>
    </citation>
    <scope>IDENTIFICATION</scope>
</reference>
<dbReference type="InterPro" id="IPR050232">
    <property type="entry name" value="FBL13/AtMIF1-like"/>
</dbReference>
<dbReference type="STRING" id="40149.A0A0E0EJQ7"/>
<dbReference type="Gramene" id="OMERI08G07640.1">
    <property type="protein sequence ID" value="OMERI08G07640.1"/>
    <property type="gene ID" value="OMERI08G07640"/>
</dbReference>
<dbReference type="Pfam" id="PF24758">
    <property type="entry name" value="LRR_At5g56370"/>
    <property type="match status" value="1"/>
</dbReference>
<dbReference type="InterPro" id="IPR055411">
    <property type="entry name" value="LRR_FXL15/At3g58940/PEG3-like"/>
</dbReference>
<feature type="compositionally biased region" description="Low complexity" evidence="1">
    <location>
        <begin position="1"/>
        <end position="18"/>
    </location>
</feature>
<dbReference type="InterPro" id="IPR036047">
    <property type="entry name" value="F-box-like_dom_sf"/>
</dbReference>
<organism evidence="3">
    <name type="scientific">Oryza meridionalis</name>
    <dbReference type="NCBI Taxonomy" id="40149"/>
    <lineage>
        <taxon>Eukaryota</taxon>
        <taxon>Viridiplantae</taxon>
        <taxon>Streptophyta</taxon>
        <taxon>Embryophyta</taxon>
        <taxon>Tracheophyta</taxon>
        <taxon>Spermatophyta</taxon>
        <taxon>Magnoliopsida</taxon>
        <taxon>Liliopsida</taxon>
        <taxon>Poales</taxon>
        <taxon>Poaceae</taxon>
        <taxon>BOP clade</taxon>
        <taxon>Oryzoideae</taxon>
        <taxon>Oryzeae</taxon>
        <taxon>Oryzinae</taxon>
        <taxon>Oryza</taxon>
    </lineage>
</organism>
<proteinExistence type="predicted"/>
<feature type="domain" description="F-box/LRR-repeat protein 15/At3g58940/PEG3-like LRR" evidence="2">
    <location>
        <begin position="109"/>
        <end position="344"/>
    </location>
</feature>
<dbReference type="PANTHER" id="PTHR31900:SF30">
    <property type="entry name" value="SUPERFAMILY PROTEIN, PUTATIVE-RELATED"/>
    <property type="match status" value="1"/>
</dbReference>
<dbReference type="EnsemblPlants" id="OMERI08G07640.1">
    <property type="protein sequence ID" value="OMERI08G07640.1"/>
    <property type="gene ID" value="OMERI08G07640"/>
</dbReference>
<dbReference type="Proteomes" id="UP000008021">
    <property type="component" value="Chromosome 8"/>
</dbReference>
<feature type="region of interest" description="Disordered" evidence="1">
    <location>
        <begin position="1"/>
        <end position="26"/>
    </location>
</feature>
<name>A0A0E0EJQ7_9ORYZ</name>
<evidence type="ECO:0000256" key="1">
    <source>
        <dbReference type="SAM" id="MobiDB-lite"/>
    </source>
</evidence>
<dbReference type="Gene3D" id="3.80.10.10">
    <property type="entry name" value="Ribonuclease Inhibitor"/>
    <property type="match status" value="1"/>
</dbReference>
<dbReference type="InterPro" id="IPR032675">
    <property type="entry name" value="LRR_dom_sf"/>
</dbReference>
<dbReference type="AlphaFoldDB" id="A0A0E0EJQ7"/>
<reference evidence="3" key="2">
    <citation type="submission" date="2018-05" db="EMBL/GenBank/DDBJ databases">
        <title>OmerRS3 (Oryza meridionalis Reference Sequence Version 3).</title>
        <authorList>
            <person name="Zhang J."/>
            <person name="Kudrna D."/>
            <person name="Lee S."/>
            <person name="Talag J."/>
            <person name="Welchert J."/>
            <person name="Wing R.A."/>
        </authorList>
    </citation>
    <scope>NUCLEOTIDE SEQUENCE [LARGE SCALE GENOMIC DNA]</scope>
    <source>
        <strain evidence="3">cv. OR44</strain>
    </source>
</reference>
<accession>A0A0E0EJQ7</accession>
<feature type="region of interest" description="Disordered" evidence="1">
    <location>
        <begin position="354"/>
        <end position="393"/>
    </location>
</feature>
<sequence length="478" mass="54052">MATSGSSSSPSPPMRQRVAPPPPPRRTDMLMALPPDILDDRILALLPFDKLVRTSCLSRAWRRRWESVRNLDIELPPAYSGGGRALWRCARPVLGFRARVDRRDVLRAARWLPALARKGVQDLSLEFSYGELRRVPGPALFSCATLVRLELRSCTMPVAPRGFRGFPNLEHLRLVYVTLAFARAGTQLEHLIVAAENLAVLELLLLYTTGVDTWAIRAPKLRKLYITMTMGVDIGCRIPSPLPMLEEATISFDRLFGTQDFLDAFQNISTVNKLCFKSDQKTKKGRIDMRGGRWKFNINMLEGITCKFENLREEGLIIDFGQCSSVLSLVSLLKFAPHIEHLYIRTVNSIWEEDEIDDPPNSEDEIDEDSLNSEDEFDEDSMNSEDEIDEDSLNSEISSDLLASLKYVTLINMKYNSNQMCFMKLLLSKARSLQTFDVTFVYGDESNRRYGNACRGLTECQKASPQVVLIAKVTTHGM</sequence>
<dbReference type="SUPFAM" id="SSF52047">
    <property type="entry name" value="RNI-like"/>
    <property type="match status" value="1"/>
</dbReference>
<dbReference type="HOGENOM" id="CLU_010721_12_0_1"/>
<keyword evidence="4" id="KW-1185">Reference proteome</keyword>
<evidence type="ECO:0000313" key="3">
    <source>
        <dbReference type="EnsemblPlants" id="OMERI08G07640.1"/>
    </source>
</evidence>
<evidence type="ECO:0000259" key="2">
    <source>
        <dbReference type="Pfam" id="PF24758"/>
    </source>
</evidence>
<evidence type="ECO:0000313" key="4">
    <source>
        <dbReference type="Proteomes" id="UP000008021"/>
    </source>
</evidence>
<dbReference type="SUPFAM" id="SSF81383">
    <property type="entry name" value="F-box domain"/>
    <property type="match status" value="1"/>
</dbReference>
<dbReference type="PANTHER" id="PTHR31900">
    <property type="entry name" value="F-BOX/RNI SUPERFAMILY PROTEIN-RELATED"/>
    <property type="match status" value="1"/>
</dbReference>